<proteinExistence type="predicted"/>
<keyword evidence="2" id="KW-1185">Reference proteome</keyword>
<gene>
    <name evidence="1" type="ORF">BKA55DRAFT_58334</name>
</gene>
<organism evidence="1 2">
    <name type="scientific">Fusarium redolens</name>
    <dbReference type="NCBI Taxonomy" id="48865"/>
    <lineage>
        <taxon>Eukaryota</taxon>
        <taxon>Fungi</taxon>
        <taxon>Dikarya</taxon>
        <taxon>Ascomycota</taxon>
        <taxon>Pezizomycotina</taxon>
        <taxon>Sordariomycetes</taxon>
        <taxon>Hypocreomycetidae</taxon>
        <taxon>Hypocreales</taxon>
        <taxon>Nectriaceae</taxon>
        <taxon>Fusarium</taxon>
        <taxon>Fusarium redolens species complex</taxon>
    </lineage>
</organism>
<dbReference type="Proteomes" id="UP000720189">
    <property type="component" value="Unassembled WGS sequence"/>
</dbReference>
<comment type="caution">
    <text evidence="1">The sequence shown here is derived from an EMBL/GenBank/DDBJ whole genome shotgun (WGS) entry which is preliminary data.</text>
</comment>
<evidence type="ECO:0000313" key="1">
    <source>
        <dbReference type="EMBL" id="KAH7270706.1"/>
    </source>
</evidence>
<dbReference type="GeneID" id="70224158"/>
<evidence type="ECO:0000313" key="2">
    <source>
        <dbReference type="Proteomes" id="UP000720189"/>
    </source>
</evidence>
<accession>A0A9P9KY61</accession>
<protein>
    <submittedName>
        <fullName evidence="1">Uncharacterized protein</fullName>
    </submittedName>
</protein>
<sequence>MAELPSTRHLYTLTNADTTLVKLQYNSTALVQLELHSQYMLRLLEWMCSQQRPSRPMTSRGALLKVHEETLLDLLRTSRY</sequence>
<dbReference type="RefSeq" id="XP_046057474.1">
    <property type="nucleotide sequence ID" value="XM_046194204.1"/>
</dbReference>
<dbReference type="EMBL" id="JAGMUX010000001">
    <property type="protein sequence ID" value="KAH7270706.1"/>
    <property type="molecule type" value="Genomic_DNA"/>
</dbReference>
<name>A0A9P9KY61_FUSRE</name>
<dbReference type="AlphaFoldDB" id="A0A9P9KY61"/>
<reference evidence="1" key="1">
    <citation type="journal article" date="2021" name="Nat. Commun.">
        <title>Genetic determinants of endophytism in the Arabidopsis root mycobiome.</title>
        <authorList>
            <person name="Mesny F."/>
            <person name="Miyauchi S."/>
            <person name="Thiergart T."/>
            <person name="Pickel B."/>
            <person name="Atanasova L."/>
            <person name="Karlsson M."/>
            <person name="Huettel B."/>
            <person name="Barry K.W."/>
            <person name="Haridas S."/>
            <person name="Chen C."/>
            <person name="Bauer D."/>
            <person name="Andreopoulos W."/>
            <person name="Pangilinan J."/>
            <person name="LaButti K."/>
            <person name="Riley R."/>
            <person name="Lipzen A."/>
            <person name="Clum A."/>
            <person name="Drula E."/>
            <person name="Henrissat B."/>
            <person name="Kohler A."/>
            <person name="Grigoriev I.V."/>
            <person name="Martin F.M."/>
            <person name="Hacquard S."/>
        </authorList>
    </citation>
    <scope>NUCLEOTIDE SEQUENCE</scope>
    <source>
        <strain evidence="1">MPI-CAGE-AT-0023</strain>
    </source>
</reference>